<dbReference type="KEGG" id="vg:23463248"/>
<feature type="region of interest" description="Disordered" evidence="1">
    <location>
        <begin position="118"/>
        <end position="147"/>
    </location>
</feature>
<dbReference type="Proteomes" id="UP000202511">
    <property type="component" value="Segment"/>
</dbReference>
<organism evidence="2 3">
    <name type="scientific">Pandoravirus inopinatum</name>
    <dbReference type="NCBI Taxonomy" id="1605721"/>
    <lineage>
        <taxon>Viruses</taxon>
        <taxon>Pandoravirus</taxon>
    </lineage>
</organism>
<name>A0A0B5JBE4_9VIRU</name>
<protein>
    <submittedName>
        <fullName evidence="2">Uncharacterized protein</fullName>
    </submittedName>
</protein>
<dbReference type="EMBL" id="KP136319">
    <property type="protein sequence ID" value="AJF98331.1"/>
    <property type="molecule type" value="Genomic_DNA"/>
</dbReference>
<proteinExistence type="predicted"/>
<feature type="compositionally biased region" description="Low complexity" evidence="1">
    <location>
        <begin position="124"/>
        <end position="134"/>
    </location>
</feature>
<feature type="compositionally biased region" description="Basic and acidic residues" evidence="1">
    <location>
        <begin position="185"/>
        <end position="196"/>
    </location>
</feature>
<reference evidence="2 3" key="1">
    <citation type="journal article" date="2015" name="Parasitol. Res.">
        <title>Viruses in close associations with free-living amoebae.</title>
        <authorList>
            <person name="Scheid P."/>
        </authorList>
    </citation>
    <scope>NUCLEOTIDE SEQUENCE [LARGE SCALE GENOMIC DNA]</scope>
    <source>
        <strain evidence="2">KlaHel</strain>
    </source>
</reference>
<evidence type="ECO:0000256" key="1">
    <source>
        <dbReference type="SAM" id="MobiDB-lite"/>
    </source>
</evidence>
<dbReference type="GeneID" id="23463248"/>
<evidence type="ECO:0000313" key="2">
    <source>
        <dbReference type="EMBL" id="AJF98331.1"/>
    </source>
</evidence>
<evidence type="ECO:0000313" key="3">
    <source>
        <dbReference type="Proteomes" id="UP000202511"/>
    </source>
</evidence>
<feature type="region of interest" description="Disordered" evidence="1">
    <location>
        <begin position="172"/>
        <end position="196"/>
    </location>
</feature>
<dbReference type="RefSeq" id="YP_009120566.1">
    <property type="nucleotide sequence ID" value="NC_026440.1"/>
</dbReference>
<feature type="compositionally biased region" description="Basic and acidic residues" evidence="1">
    <location>
        <begin position="138"/>
        <end position="147"/>
    </location>
</feature>
<sequence length="196" mass="21706">MCAARSTWRSVAPSRASVAAIFSGCAQVGLFFPPWRGGPLFVFPAIALDKKQKSREEKKRKTTRHWRQPQGSFFYMHLSFPERKVAGRPPLHGGAGGSALLLVFFLRPACGRRERVAVGRPKRTTGTAQAARGTYQERGAERPGGKDRGTLCRACAPILFFALAIDRPIPPSFFPPTTKRPQRGRSVEQKKGKLFL</sequence>
<accession>A0A0B5JBE4</accession>